<keyword evidence="8" id="KW-0677">Repeat</keyword>
<evidence type="ECO:0000256" key="3">
    <source>
        <dbReference type="ARBA" id="ARBA00004556"/>
    </source>
</evidence>
<dbReference type="Gene3D" id="1.10.287.700">
    <property type="entry name" value="Helix hairpin bin"/>
    <property type="match status" value="1"/>
</dbReference>
<evidence type="ECO:0000256" key="12">
    <source>
        <dbReference type="RuleBase" id="RU361225"/>
    </source>
</evidence>
<dbReference type="GO" id="GO:0048488">
    <property type="term" value="P:synaptic vesicle endocytosis"/>
    <property type="evidence" value="ECO:0007669"/>
    <property type="project" value="TreeGrafter"/>
</dbReference>
<dbReference type="GO" id="GO:0005819">
    <property type="term" value="C:spindle"/>
    <property type="evidence" value="ECO:0007669"/>
    <property type="project" value="UniProtKB-SubCell"/>
</dbReference>
<evidence type="ECO:0000256" key="7">
    <source>
        <dbReference type="ARBA" id="ARBA00022553"/>
    </source>
</evidence>
<evidence type="ECO:0000256" key="1">
    <source>
        <dbReference type="ARBA" id="ARBA00004186"/>
    </source>
</evidence>
<organism evidence="14 15">
    <name type="scientific">Atractosteus spatula</name>
    <name type="common">Alligator gar</name>
    <name type="synonym">Lepisosteus spatula</name>
    <dbReference type="NCBI Taxonomy" id="7917"/>
    <lineage>
        <taxon>Eukaryota</taxon>
        <taxon>Metazoa</taxon>
        <taxon>Chordata</taxon>
        <taxon>Craniata</taxon>
        <taxon>Vertebrata</taxon>
        <taxon>Euteleostomi</taxon>
        <taxon>Actinopterygii</taxon>
        <taxon>Neopterygii</taxon>
        <taxon>Holostei</taxon>
        <taxon>Semionotiformes</taxon>
        <taxon>Lepisosteidae</taxon>
        <taxon>Atractosteus</taxon>
    </lineage>
</organism>
<dbReference type="AlphaFoldDB" id="A0A8J7P0Y3"/>
<reference evidence="14" key="1">
    <citation type="journal article" date="2021" name="Cell">
        <title>Tracing the genetic footprints of vertebrate landing in non-teleost ray-finned fishes.</title>
        <authorList>
            <person name="Bi X."/>
            <person name="Wang K."/>
            <person name="Yang L."/>
            <person name="Pan H."/>
            <person name="Jiang H."/>
            <person name="Wei Q."/>
            <person name="Fang M."/>
            <person name="Yu H."/>
            <person name="Zhu C."/>
            <person name="Cai Y."/>
            <person name="He Y."/>
            <person name="Gan X."/>
            <person name="Zeng H."/>
            <person name="Yu D."/>
            <person name="Zhu Y."/>
            <person name="Jiang H."/>
            <person name="Qiu Q."/>
            <person name="Yang H."/>
            <person name="Zhang Y.E."/>
            <person name="Wang W."/>
            <person name="Zhu M."/>
            <person name="He S."/>
            <person name="Zhang G."/>
        </authorList>
    </citation>
    <scope>NUCLEOTIDE SEQUENCE</scope>
    <source>
        <strain evidence="14">Allg_001</strain>
    </source>
</reference>
<comment type="subunit">
    <text evidence="10">May be a centrosome-associated protein. Interacts with MYOC; affects its secretion and its aggregation.</text>
</comment>
<dbReference type="GO" id="GO:0007268">
    <property type="term" value="P:chemical synaptic transmission"/>
    <property type="evidence" value="ECO:0007669"/>
    <property type="project" value="TreeGrafter"/>
</dbReference>
<evidence type="ECO:0000256" key="5">
    <source>
        <dbReference type="ARBA" id="ARBA00019266"/>
    </source>
</evidence>
<dbReference type="Pfam" id="PF01387">
    <property type="entry name" value="Synuclein"/>
    <property type="match status" value="1"/>
</dbReference>
<protein>
    <recommendedName>
        <fullName evidence="5 12">Gamma-synuclein</fullName>
    </recommendedName>
</protein>
<evidence type="ECO:0000256" key="4">
    <source>
        <dbReference type="ARBA" id="ARBA00009147"/>
    </source>
</evidence>
<keyword evidence="6" id="KW-0963">Cytoplasm</keyword>
<dbReference type="GO" id="GO:0043025">
    <property type="term" value="C:neuronal cell body"/>
    <property type="evidence" value="ECO:0007669"/>
    <property type="project" value="TreeGrafter"/>
</dbReference>
<evidence type="ECO:0000256" key="8">
    <source>
        <dbReference type="ARBA" id="ARBA00022737"/>
    </source>
</evidence>
<proteinExistence type="inferred from homology"/>
<name>A0A8J7P0Y3_ATRSP</name>
<dbReference type="PRINTS" id="PR01214">
    <property type="entry name" value="GSYNUCLEIN"/>
</dbReference>
<dbReference type="GO" id="GO:0048471">
    <property type="term" value="C:perinuclear region of cytoplasm"/>
    <property type="evidence" value="ECO:0007669"/>
    <property type="project" value="UniProtKB-SubCell"/>
</dbReference>
<feature type="non-terminal residue" evidence="14">
    <location>
        <position position="242"/>
    </location>
</feature>
<dbReference type="EMBL" id="JAAWVO010057056">
    <property type="protein sequence ID" value="MBN3321913.1"/>
    <property type="molecule type" value="Genomic_DNA"/>
</dbReference>
<dbReference type="GO" id="GO:0050808">
    <property type="term" value="P:synapse organization"/>
    <property type="evidence" value="ECO:0007669"/>
    <property type="project" value="TreeGrafter"/>
</dbReference>
<evidence type="ECO:0000313" key="14">
    <source>
        <dbReference type="EMBL" id="MBN3321913.1"/>
    </source>
</evidence>
<evidence type="ECO:0000256" key="13">
    <source>
        <dbReference type="SAM" id="MobiDB-lite"/>
    </source>
</evidence>
<keyword evidence="15" id="KW-1185">Reference proteome</keyword>
<comment type="subcellular location">
    <subcellularLocation>
        <location evidence="2">Cytoplasm</location>
        <location evidence="2">Cytoskeleton</location>
        <location evidence="2">Microtubule organizing center</location>
        <location evidence="2">Centrosome</location>
    </subcellularLocation>
    <subcellularLocation>
        <location evidence="1">Cytoplasm</location>
        <location evidence="1">Cytoskeleton</location>
        <location evidence="1">Spindle</location>
    </subcellularLocation>
    <subcellularLocation>
        <location evidence="3">Cytoplasm</location>
        <location evidence="3">Perinuclear region</location>
    </subcellularLocation>
</comment>
<feature type="non-terminal residue" evidence="14">
    <location>
        <position position="1"/>
    </location>
</feature>
<dbReference type="InterPro" id="IPR001058">
    <property type="entry name" value="Synuclein"/>
</dbReference>
<comment type="function">
    <text evidence="11">Plays a role in neurofilament network integrity. May be involved in modulating axonal architecture during development and in the adult. In vitro, increases the susceptibility of neurofilament-H to calcium-dependent proteases. May also function in modulating the keratin network in skin. Activates the MAPK and Elk-1 signal transduction pathway.</text>
</comment>
<accession>A0A8J7P0Y3</accession>
<evidence type="ECO:0000313" key="15">
    <source>
        <dbReference type="Proteomes" id="UP000736164"/>
    </source>
</evidence>
<sequence length="242" mass="25056">MDVLKKGFSIAKEGVVAAAEKTKQGVEEAAAKTKEGVMYVGTKTKEGVVHSVNTVAQKTTEQANIVGETMVGSANQVSAKTVEGVENVVASTGVVNPEDFSRPPEGTVEQATDAVEQPGRGLRGSNLAKNKTNQSSLHACARLLLCTNRQSQSHVLATSPPHHHTLTYSPGPWGTGALPPVTTSPQADSMDVAGDLLKTKANGIIDQAALGETVNESAGAVADSTLKSAKEQAFSIGKKLLS</sequence>
<evidence type="ECO:0000256" key="9">
    <source>
        <dbReference type="ARBA" id="ARBA00023212"/>
    </source>
</evidence>
<feature type="region of interest" description="Disordered" evidence="13">
    <location>
        <begin position="95"/>
        <end position="132"/>
    </location>
</feature>
<dbReference type="Proteomes" id="UP000736164">
    <property type="component" value="Unassembled WGS sequence"/>
</dbReference>
<dbReference type="PANTHER" id="PTHR13820">
    <property type="entry name" value="SYNUCLEIN"/>
    <property type="match status" value="1"/>
</dbReference>
<dbReference type="GO" id="GO:1903136">
    <property type="term" value="F:cuprous ion binding"/>
    <property type="evidence" value="ECO:0007669"/>
    <property type="project" value="TreeGrafter"/>
</dbReference>
<keyword evidence="9" id="KW-0206">Cytoskeleton</keyword>
<dbReference type="GO" id="GO:0043679">
    <property type="term" value="C:axon terminus"/>
    <property type="evidence" value="ECO:0007669"/>
    <property type="project" value="TreeGrafter"/>
</dbReference>
<keyword evidence="7" id="KW-0597">Phosphoprotein</keyword>
<comment type="caution">
    <text evidence="14">The sequence shown here is derived from an EMBL/GenBank/DDBJ whole genome shotgun (WGS) entry which is preliminary data.</text>
</comment>
<evidence type="ECO:0000256" key="10">
    <source>
        <dbReference type="ARBA" id="ARBA00026036"/>
    </source>
</evidence>
<gene>
    <name evidence="14" type="primary">Sncg</name>
    <name evidence="14" type="ORF">GTO95_0011288</name>
</gene>
<dbReference type="PANTHER" id="PTHR13820:SF10">
    <property type="entry name" value="GAMMA-SYNUCLEIN"/>
    <property type="match status" value="1"/>
</dbReference>
<dbReference type="PRINTS" id="PR01211">
    <property type="entry name" value="SYNUCLEIN"/>
</dbReference>
<dbReference type="InterPro" id="IPR002462">
    <property type="entry name" value="Synuclein_gamma"/>
</dbReference>
<dbReference type="SUPFAM" id="SSF118375">
    <property type="entry name" value="Synuclein"/>
    <property type="match status" value="1"/>
</dbReference>
<dbReference type="FunFam" id="1.10.287.700:FF:000002">
    <property type="entry name" value="Gamma-synuclein"/>
    <property type="match status" value="1"/>
</dbReference>
<comment type="similarity">
    <text evidence="4 12">Belongs to the synuclein family.</text>
</comment>
<dbReference type="GO" id="GO:0005813">
    <property type="term" value="C:centrosome"/>
    <property type="evidence" value="ECO:0007669"/>
    <property type="project" value="UniProtKB-SubCell"/>
</dbReference>
<evidence type="ECO:0000256" key="2">
    <source>
        <dbReference type="ARBA" id="ARBA00004300"/>
    </source>
</evidence>
<evidence type="ECO:0000256" key="11">
    <source>
        <dbReference type="ARBA" id="ARBA00045236"/>
    </source>
</evidence>
<evidence type="ECO:0000256" key="6">
    <source>
        <dbReference type="ARBA" id="ARBA00022490"/>
    </source>
</evidence>